<dbReference type="InterPro" id="IPR050493">
    <property type="entry name" value="FAD-dep_Monooxygenase_BioMet"/>
</dbReference>
<dbReference type="SUPFAM" id="SSF51905">
    <property type="entry name" value="FAD/NAD(P)-binding domain"/>
    <property type="match status" value="1"/>
</dbReference>
<dbReference type="InterPro" id="IPR036188">
    <property type="entry name" value="FAD/NAD-bd_sf"/>
</dbReference>
<reference evidence="4 5" key="1">
    <citation type="submission" date="2018-03" db="EMBL/GenBank/DDBJ databases">
        <title>Draft genome of Deinococcus sp. OD32.</title>
        <authorList>
            <person name="Wang X.-P."/>
            <person name="Du Z.-J."/>
        </authorList>
    </citation>
    <scope>NUCLEOTIDE SEQUENCE [LARGE SCALE GENOMIC DNA]</scope>
    <source>
        <strain evidence="4 5">OD32</strain>
    </source>
</reference>
<name>A0A2T3WBY9_9DEIO</name>
<evidence type="ECO:0000256" key="1">
    <source>
        <dbReference type="ARBA" id="ARBA00023002"/>
    </source>
</evidence>
<accession>A0A2T3WBY9</accession>
<gene>
    <name evidence="4" type="ORF">C8263_03555</name>
</gene>
<dbReference type="GO" id="GO:0071949">
    <property type="term" value="F:FAD binding"/>
    <property type="evidence" value="ECO:0007669"/>
    <property type="project" value="InterPro"/>
</dbReference>
<keyword evidence="1" id="KW-0560">Oxidoreductase</keyword>
<evidence type="ECO:0000256" key="2">
    <source>
        <dbReference type="ARBA" id="ARBA00023033"/>
    </source>
</evidence>
<proteinExistence type="predicted"/>
<dbReference type="AlphaFoldDB" id="A0A2T3WBY9"/>
<evidence type="ECO:0000313" key="5">
    <source>
        <dbReference type="Proteomes" id="UP000240317"/>
    </source>
</evidence>
<dbReference type="InterPro" id="IPR002938">
    <property type="entry name" value="FAD-bd"/>
</dbReference>
<dbReference type="EMBL" id="PYSV01000002">
    <property type="protein sequence ID" value="PTA69408.1"/>
    <property type="molecule type" value="Genomic_DNA"/>
</dbReference>
<feature type="domain" description="FAD-binding" evidence="3">
    <location>
        <begin position="258"/>
        <end position="331"/>
    </location>
</feature>
<dbReference type="Proteomes" id="UP000240317">
    <property type="component" value="Unassembled WGS sequence"/>
</dbReference>
<evidence type="ECO:0000259" key="3">
    <source>
        <dbReference type="Pfam" id="PF01494"/>
    </source>
</evidence>
<keyword evidence="2" id="KW-0503">Monooxygenase</keyword>
<dbReference type="Pfam" id="PF01494">
    <property type="entry name" value="FAD_binding_3"/>
    <property type="match status" value="2"/>
</dbReference>
<evidence type="ECO:0000313" key="4">
    <source>
        <dbReference type="EMBL" id="PTA69408.1"/>
    </source>
</evidence>
<dbReference type="PRINTS" id="PR00420">
    <property type="entry name" value="RNGMNOXGNASE"/>
</dbReference>
<organism evidence="4 5">
    <name type="scientific">Deinococcus arcticus</name>
    <dbReference type="NCBI Taxonomy" id="2136176"/>
    <lineage>
        <taxon>Bacteria</taxon>
        <taxon>Thermotogati</taxon>
        <taxon>Deinococcota</taxon>
        <taxon>Deinococci</taxon>
        <taxon>Deinococcales</taxon>
        <taxon>Deinococcaceae</taxon>
        <taxon>Deinococcus</taxon>
    </lineage>
</organism>
<dbReference type="OrthoDB" id="9766816at2"/>
<sequence length="377" mass="38854">MTASVLIVGAGIGGLALAQVLTAHGVPVRVIEKAAALRPVGAGLILGGNALQVLERLGLAQAARAAGYPLSAAQLTTAAGQPLHTLSYAAWGGAVGVHRAALQGILSQGLAGQILFGTTLRALQPQPAGVDAVLSDGTVHRCRAVIGADGLHSSVRRLLFGGTAPRYAGYTSWRFVVPLPGPAQATELWGRGCRLGLVPIGPQQTYGYLTANAPEQPPGQAKRPGDVAEVLAHGAPFGGPAPALLAGLDAGTPVIRTDIHEVQLRRWGQGHVTLLGDAAHALTPNLGQGAALALEDAWVLGQHLLAAPDVPAALDRYEAQRRPRVRAVQRQSWLLGQAGQLESGTLRALRDLAMRLTPPAAAQRSSQGLFTVNLDVG</sequence>
<protein>
    <submittedName>
        <fullName evidence="4">FAD-dependent oxidoreductase</fullName>
    </submittedName>
</protein>
<feature type="domain" description="FAD-binding" evidence="3">
    <location>
        <begin position="3"/>
        <end position="158"/>
    </location>
</feature>
<keyword evidence="5" id="KW-1185">Reference proteome</keyword>
<dbReference type="GO" id="GO:0004497">
    <property type="term" value="F:monooxygenase activity"/>
    <property type="evidence" value="ECO:0007669"/>
    <property type="project" value="UniProtKB-KW"/>
</dbReference>
<comment type="caution">
    <text evidence="4">The sequence shown here is derived from an EMBL/GenBank/DDBJ whole genome shotgun (WGS) entry which is preliminary data.</text>
</comment>
<dbReference type="Gene3D" id="3.50.50.60">
    <property type="entry name" value="FAD/NAD(P)-binding domain"/>
    <property type="match status" value="1"/>
</dbReference>
<dbReference type="PANTHER" id="PTHR13789:SF309">
    <property type="entry name" value="PUTATIVE (AFU_ORTHOLOGUE AFUA_6G14510)-RELATED"/>
    <property type="match status" value="1"/>
</dbReference>
<dbReference type="PANTHER" id="PTHR13789">
    <property type="entry name" value="MONOOXYGENASE"/>
    <property type="match status" value="1"/>
</dbReference>
<dbReference type="RefSeq" id="WP_107136719.1">
    <property type="nucleotide sequence ID" value="NZ_PYSV01000002.1"/>
</dbReference>